<gene>
    <name evidence="1" type="ORF">AMECASPLE_021182</name>
</gene>
<proteinExistence type="predicted"/>
<dbReference type="EMBL" id="JAHRIP010030028">
    <property type="protein sequence ID" value="MEQ2292255.1"/>
    <property type="molecule type" value="Genomic_DNA"/>
</dbReference>
<dbReference type="Proteomes" id="UP001469553">
    <property type="component" value="Unassembled WGS sequence"/>
</dbReference>
<keyword evidence="2" id="KW-1185">Reference proteome</keyword>
<evidence type="ECO:0000313" key="1">
    <source>
        <dbReference type="EMBL" id="MEQ2292255.1"/>
    </source>
</evidence>
<evidence type="ECO:0000313" key="2">
    <source>
        <dbReference type="Proteomes" id="UP001469553"/>
    </source>
</evidence>
<protein>
    <submittedName>
        <fullName evidence="1">Uncharacterized protein</fullName>
    </submittedName>
</protein>
<accession>A0ABV0YEM4</accession>
<comment type="caution">
    <text evidence="1">The sequence shown here is derived from an EMBL/GenBank/DDBJ whole genome shotgun (WGS) entry which is preliminary data.</text>
</comment>
<organism evidence="1 2">
    <name type="scientific">Ameca splendens</name>
    <dbReference type="NCBI Taxonomy" id="208324"/>
    <lineage>
        <taxon>Eukaryota</taxon>
        <taxon>Metazoa</taxon>
        <taxon>Chordata</taxon>
        <taxon>Craniata</taxon>
        <taxon>Vertebrata</taxon>
        <taxon>Euteleostomi</taxon>
        <taxon>Actinopterygii</taxon>
        <taxon>Neopterygii</taxon>
        <taxon>Teleostei</taxon>
        <taxon>Neoteleostei</taxon>
        <taxon>Acanthomorphata</taxon>
        <taxon>Ovalentaria</taxon>
        <taxon>Atherinomorphae</taxon>
        <taxon>Cyprinodontiformes</taxon>
        <taxon>Goodeidae</taxon>
        <taxon>Ameca</taxon>
    </lineage>
</organism>
<name>A0ABV0YEM4_9TELE</name>
<reference evidence="1 2" key="1">
    <citation type="submission" date="2021-06" db="EMBL/GenBank/DDBJ databases">
        <authorList>
            <person name="Palmer J.M."/>
        </authorList>
    </citation>
    <scope>NUCLEOTIDE SEQUENCE [LARGE SCALE GENOMIC DNA]</scope>
    <source>
        <strain evidence="1 2">AS_MEX2019</strain>
        <tissue evidence="1">Muscle</tissue>
    </source>
</reference>
<sequence length="73" mass="8381">MEVPRTAETVIPVYVYQTDDTKEFLKFPMAQKQVWRKVSSSRFSLTAAAGPSSLLEEFLSLEEWVSLRVVTVR</sequence>